<dbReference type="Gene3D" id="3.40.640.10">
    <property type="entry name" value="Type I PLP-dependent aspartate aminotransferase-like (Major domain)"/>
    <property type="match status" value="1"/>
</dbReference>
<name>A0A1E5QQU5_9CYAN</name>
<dbReference type="InterPro" id="IPR015422">
    <property type="entry name" value="PyrdxlP-dep_Trfase_small"/>
</dbReference>
<keyword evidence="6" id="KW-0408">Iron</keyword>
<protein>
    <submittedName>
        <fullName evidence="10">Aminotransferase</fullName>
    </submittedName>
</protein>
<dbReference type="PANTHER" id="PTHR11601">
    <property type="entry name" value="CYSTEINE DESULFURYLASE FAMILY MEMBER"/>
    <property type="match status" value="1"/>
</dbReference>
<dbReference type="InterPro" id="IPR015421">
    <property type="entry name" value="PyrdxlP-dep_Trfase_major"/>
</dbReference>
<dbReference type="GO" id="GO:0031071">
    <property type="term" value="F:cysteine desulfurase activity"/>
    <property type="evidence" value="ECO:0007669"/>
    <property type="project" value="UniProtKB-EC"/>
</dbReference>
<comment type="cofactor">
    <cofactor evidence="1">
        <name>pyridoxal 5'-phosphate</name>
        <dbReference type="ChEBI" id="CHEBI:597326"/>
    </cofactor>
</comment>
<dbReference type="GO" id="GO:0046872">
    <property type="term" value="F:metal ion binding"/>
    <property type="evidence" value="ECO:0007669"/>
    <property type="project" value="UniProtKB-KW"/>
</dbReference>
<dbReference type="OrthoDB" id="9808002at2"/>
<dbReference type="AlphaFoldDB" id="A0A1E5QQU5"/>
<keyword evidence="10" id="KW-0032">Aminotransferase</keyword>
<evidence type="ECO:0000256" key="3">
    <source>
        <dbReference type="ARBA" id="ARBA00022679"/>
    </source>
</evidence>
<organism evidence="10">
    <name type="scientific">Desertifilum tharense IPPAS B-1220</name>
    <dbReference type="NCBI Taxonomy" id="1781255"/>
    <lineage>
        <taxon>Bacteria</taxon>
        <taxon>Bacillati</taxon>
        <taxon>Cyanobacteriota</taxon>
        <taxon>Cyanophyceae</taxon>
        <taxon>Desertifilales</taxon>
        <taxon>Desertifilaceae</taxon>
        <taxon>Desertifilum</taxon>
    </lineage>
</organism>
<evidence type="ECO:0000256" key="8">
    <source>
        <dbReference type="ARBA" id="ARBA00050776"/>
    </source>
</evidence>
<evidence type="ECO:0000256" key="7">
    <source>
        <dbReference type="ARBA" id="ARBA00023014"/>
    </source>
</evidence>
<dbReference type="GO" id="GO:0051536">
    <property type="term" value="F:iron-sulfur cluster binding"/>
    <property type="evidence" value="ECO:0007669"/>
    <property type="project" value="UniProtKB-KW"/>
</dbReference>
<dbReference type="RefSeq" id="WP_069965266.1">
    <property type="nucleotide sequence ID" value="NZ_CM124774.1"/>
</dbReference>
<dbReference type="STRING" id="1781255.BH720_00895"/>
<comment type="catalytic activity">
    <reaction evidence="8">
        <text>(sulfur carrier)-H + L-cysteine = (sulfur carrier)-SH + L-alanine</text>
        <dbReference type="Rhea" id="RHEA:43892"/>
        <dbReference type="Rhea" id="RHEA-COMP:14737"/>
        <dbReference type="Rhea" id="RHEA-COMP:14739"/>
        <dbReference type="ChEBI" id="CHEBI:29917"/>
        <dbReference type="ChEBI" id="CHEBI:35235"/>
        <dbReference type="ChEBI" id="CHEBI:57972"/>
        <dbReference type="ChEBI" id="CHEBI:64428"/>
        <dbReference type="EC" id="2.8.1.7"/>
    </reaction>
</comment>
<comment type="similarity">
    <text evidence="2">Belongs to the class-V pyridoxal-phosphate-dependent aminotransferase family. NifS/IscS subfamily.</text>
</comment>
<keyword evidence="7" id="KW-0411">Iron-sulfur</keyword>
<feature type="domain" description="Aminotransferase class V" evidence="9">
    <location>
        <begin position="11"/>
        <end position="372"/>
    </location>
</feature>
<keyword evidence="5" id="KW-0663">Pyridoxal phosphate</keyword>
<keyword evidence="4" id="KW-0479">Metal-binding</keyword>
<evidence type="ECO:0000256" key="6">
    <source>
        <dbReference type="ARBA" id="ARBA00023004"/>
    </source>
</evidence>
<dbReference type="InterPro" id="IPR016454">
    <property type="entry name" value="Cysteine_dSase"/>
</dbReference>
<evidence type="ECO:0000256" key="1">
    <source>
        <dbReference type="ARBA" id="ARBA00001933"/>
    </source>
</evidence>
<gene>
    <name evidence="10" type="ORF">BH720_00895</name>
</gene>
<dbReference type="SUPFAM" id="SSF53383">
    <property type="entry name" value="PLP-dependent transferases"/>
    <property type="match status" value="1"/>
</dbReference>
<evidence type="ECO:0000259" key="9">
    <source>
        <dbReference type="Pfam" id="PF00266"/>
    </source>
</evidence>
<keyword evidence="3 10" id="KW-0808">Transferase</keyword>
<dbReference type="InterPro" id="IPR015424">
    <property type="entry name" value="PyrdxlP-dep_Trfase"/>
</dbReference>
<dbReference type="GO" id="GO:0008483">
    <property type="term" value="F:transaminase activity"/>
    <property type="evidence" value="ECO:0007669"/>
    <property type="project" value="UniProtKB-KW"/>
</dbReference>
<reference evidence="10" key="1">
    <citation type="submission" date="2016-09" db="EMBL/GenBank/DDBJ databases">
        <title>Draft genome of thermotolerant cyanobacterium Desertifilum sp. strain IPPAS B-1220.</title>
        <authorList>
            <person name="Sinetova M.A."/>
            <person name="Bolakhan K."/>
            <person name="Zayadan B.K."/>
            <person name="Mironov K.S."/>
            <person name="Ustinova V."/>
            <person name="Kupriyanova E.V."/>
            <person name="Sidorov R.A."/>
            <person name="Skrypnik A.N."/>
            <person name="Gogoleva N.E."/>
            <person name="Gogolev Y.V."/>
            <person name="Los D.A."/>
        </authorList>
    </citation>
    <scope>NUCLEOTIDE SEQUENCE [LARGE SCALE GENOMIC DNA]</scope>
    <source>
        <strain evidence="10">IPPAS B-1220</strain>
    </source>
</reference>
<evidence type="ECO:0000256" key="5">
    <source>
        <dbReference type="ARBA" id="ARBA00022898"/>
    </source>
</evidence>
<comment type="caution">
    <text evidence="10">The sequence shown here is derived from an EMBL/GenBank/DDBJ whole genome shotgun (WGS) entry which is preliminary data.</text>
</comment>
<dbReference type="PIRSF" id="PIRSF005572">
    <property type="entry name" value="NifS"/>
    <property type="match status" value="1"/>
</dbReference>
<sequence>MDTEVSKNHPIYLDYHATTPVDPRVVNLVCHYMSEEFGNASSVDHTWGDRAEQAIKQAAKQVAELIDASPREIVWTSGATESINLAIQGSLSPNPEKPHHIALLPLEHQAVLDTCQMLEKRGWAKLTYLQVDSKGRLNLNHLEQVCTEGLSLLCVMAANNEIGNIYPIQAIAQIAQRHSIPFLCDASQAVGKIPIHFNQWGITYLAISAHKLYGPKGVGALVVKKGYHLEPLIFGGGHQKGMRSGTLNVPGIVGLGEACRLRQLEMIDDENAIAQKRNRLQSLLSTKIPDLIVNGDTDNRLAGNLHISIPGIPNSAVVARVRHQLAISTGSACSSGVEAPSHVLQALKLPDEAVDGALRLGVGKFTTDTEIKQAAILMTQAYRQIQQLLEGL</sequence>
<accession>A0A1E5QQU5</accession>
<dbReference type="Pfam" id="PF00266">
    <property type="entry name" value="Aminotran_5"/>
    <property type="match status" value="1"/>
</dbReference>
<dbReference type="Gene3D" id="3.90.1150.10">
    <property type="entry name" value="Aspartate Aminotransferase, domain 1"/>
    <property type="match status" value="1"/>
</dbReference>
<dbReference type="EMBL" id="MJGC01000016">
    <property type="protein sequence ID" value="OEJ77026.1"/>
    <property type="molecule type" value="Genomic_DNA"/>
</dbReference>
<evidence type="ECO:0000256" key="2">
    <source>
        <dbReference type="ARBA" id="ARBA00006490"/>
    </source>
</evidence>
<dbReference type="InterPro" id="IPR000192">
    <property type="entry name" value="Aminotrans_V_dom"/>
</dbReference>
<evidence type="ECO:0000256" key="4">
    <source>
        <dbReference type="ARBA" id="ARBA00022723"/>
    </source>
</evidence>
<dbReference type="PANTHER" id="PTHR11601:SF34">
    <property type="entry name" value="CYSTEINE DESULFURASE"/>
    <property type="match status" value="1"/>
</dbReference>
<proteinExistence type="inferred from homology"/>
<evidence type="ECO:0000313" key="10">
    <source>
        <dbReference type="EMBL" id="OEJ77026.1"/>
    </source>
</evidence>